<evidence type="ECO:0000259" key="2">
    <source>
        <dbReference type="Pfam" id="PF01878"/>
    </source>
</evidence>
<feature type="domain" description="EVE" evidence="2">
    <location>
        <begin position="3"/>
        <end position="132"/>
    </location>
</feature>
<comment type="similarity">
    <text evidence="1">Belongs to the UPF0310 family.</text>
</comment>
<evidence type="ECO:0000256" key="1">
    <source>
        <dbReference type="HAMAP-Rule" id="MF_00771"/>
    </source>
</evidence>
<dbReference type="EMBL" id="BJXB01000011">
    <property type="protein sequence ID" value="GEM47099.1"/>
    <property type="molecule type" value="Genomic_DNA"/>
</dbReference>
<evidence type="ECO:0000313" key="4">
    <source>
        <dbReference type="Proteomes" id="UP000321306"/>
    </source>
</evidence>
<sequence length="148" mass="17060">MTRYWIGVVSQEHVQRGVQGNFCQVCHGKQAPLKKMQPGDMLIYYSPRTSYPAGEALQEFTAMGQVQSAEPYQVEMWPDFHPYRKDVQYLDVNPVPIHSIKEQLEFTHGNWGFQLRKGHFEISKHDFDVIAQRMGLSPEHLGNTPDAQ</sequence>
<dbReference type="Pfam" id="PF01878">
    <property type="entry name" value="EVE"/>
    <property type="match status" value="1"/>
</dbReference>
<keyword evidence="4" id="KW-1185">Reference proteome</keyword>
<organism evidence="3 4">
    <name type="scientific">Deinococcus cellulosilyticus (strain DSM 18568 / NBRC 106333 / KACC 11606 / 5516J-15)</name>
    <dbReference type="NCBI Taxonomy" id="1223518"/>
    <lineage>
        <taxon>Bacteria</taxon>
        <taxon>Thermotogati</taxon>
        <taxon>Deinococcota</taxon>
        <taxon>Deinococci</taxon>
        <taxon>Deinococcales</taxon>
        <taxon>Deinococcaceae</taxon>
        <taxon>Deinococcus</taxon>
    </lineage>
</organism>
<dbReference type="InterPro" id="IPR002740">
    <property type="entry name" value="EVE_domain"/>
</dbReference>
<dbReference type="AlphaFoldDB" id="A0A511N2M2"/>
<accession>A0A511N2M2</accession>
<dbReference type="HAMAP" id="MF_00771">
    <property type="entry name" value="UPF0310"/>
    <property type="match status" value="1"/>
</dbReference>
<dbReference type="Proteomes" id="UP000321306">
    <property type="component" value="Unassembled WGS sequence"/>
</dbReference>
<proteinExistence type="inferred from homology"/>
<dbReference type="Gene3D" id="3.10.590.10">
    <property type="entry name" value="ph1033 like domains"/>
    <property type="match status" value="1"/>
</dbReference>
<name>A0A511N2M2_DEIC1</name>
<dbReference type="NCBIfam" id="NF002616">
    <property type="entry name" value="PRK02268.1-2"/>
    <property type="match status" value="1"/>
</dbReference>
<dbReference type="InterPro" id="IPR022996">
    <property type="entry name" value="UPF0310"/>
</dbReference>
<protein>
    <recommendedName>
        <fullName evidence="1">UPF0310 protein DC3_27340</fullName>
    </recommendedName>
</protein>
<gene>
    <name evidence="3" type="primary">ydcG</name>
    <name evidence="3" type="ORF">DC3_27340</name>
</gene>
<reference evidence="3 4" key="1">
    <citation type="submission" date="2019-07" db="EMBL/GenBank/DDBJ databases">
        <title>Whole genome shotgun sequence of Deinococcus cellulosilyticus NBRC 106333.</title>
        <authorList>
            <person name="Hosoyama A."/>
            <person name="Uohara A."/>
            <person name="Ohji S."/>
            <person name="Ichikawa N."/>
        </authorList>
    </citation>
    <scope>NUCLEOTIDE SEQUENCE [LARGE SCALE GENOMIC DNA]</scope>
    <source>
        <strain evidence="3 4">NBRC 106333</strain>
    </source>
</reference>
<dbReference type="InterPro" id="IPR015947">
    <property type="entry name" value="PUA-like_sf"/>
</dbReference>
<dbReference type="OrthoDB" id="9793567at2"/>
<dbReference type="RefSeq" id="WP_146885082.1">
    <property type="nucleotide sequence ID" value="NZ_BJXB01000011.1"/>
</dbReference>
<comment type="caution">
    <text evidence="3">The sequence shown here is derived from an EMBL/GenBank/DDBJ whole genome shotgun (WGS) entry which is preliminary data.</text>
</comment>
<dbReference type="CDD" id="cd21132">
    <property type="entry name" value="EVE-like"/>
    <property type="match status" value="1"/>
</dbReference>
<evidence type="ECO:0000313" key="3">
    <source>
        <dbReference type="EMBL" id="GEM47099.1"/>
    </source>
</evidence>
<dbReference type="SUPFAM" id="SSF88697">
    <property type="entry name" value="PUA domain-like"/>
    <property type="match status" value="1"/>
</dbReference>